<dbReference type="CDD" id="cd00333">
    <property type="entry name" value="MIP"/>
    <property type="match status" value="1"/>
</dbReference>
<feature type="site" description="Selectivity filter" evidence="10">
    <location>
        <position position="46"/>
    </location>
</feature>
<dbReference type="NCBIfam" id="TIGR00861">
    <property type="entry name" value="MIP"/>
    <property type="match status" value="1"/>
</dbReference>
<proteinExistence type="inferred from homology"/>
<dbReference type="PRINTS" id="PR00783">
    <property type="entry name" value="MINTRINSICP"/>
</dbReference>
<dbReference type="FunFam" id="1.20.1080.10:FF:000007">
    <property type="entry name" value="Aquaporin Z"/>
    <property type="match status" value="1"/>
</dbReference>
<feature type="short sequence motif" description="NPA 1" evidence="10">
    <location>
        <begin position="66"/>
        <end position="68"/>
    </location>
</feature>
<evidence type="ECO:0000256" key="5">
    <source>
        <dbReference type="ARBA" id="ARBA00022519"/>
    </source>
</evidence>
<feature type="region of interest" description="Disordered" evidence="11">
    <location>
        <begin position="235"/>
        <end position="257"/>
    </location>
</feature>
<dbReference type="PANTHER" id="PTHR19139">
    <property type="entry name" value="AQUAPORIN TRANSPORTER"/>
    <property type="match status" value="1"/>
</dbReference>
<dbReference type="OrthoDB" id="9807293at2"/>
<dbReference type="EMBL" id="QHKO01000001">
    <property type="protein sequence ID" value="RAL25387.1"/>
    <property type="molecule type" value="Genomic_DNA"/>
</dbReference>
<feature type="transmembrane region" description="Helical" evidence="10">
    <location>
        <begin position="202"/>
        <end position="225"/>
    </location>
</feature>
<dbReference type="InterPro" id="IPR022357">
    <property type="entry name" value="MIP_CS"/>
</dbReference>
<evidence type="ECO:0000313" key="12">
    <source>
        <dbReference type="EMBL" id="RAL25387.1"/>
    </source>
</evidence>
<feature type="short sequence motif" description="NPA 2" evidence="10">
    <location>
        <begin position="188"/>
        <end position="190"/>
    </location>
</feature>
<keyword evidence="3 10" id="KW-0813">Transport</keyword>
<accession>A0A328C9S7</accession>
<keyword evidence="4 10" id="KW-1003">Cell membrane</keyword>
<dbReference type="Pfam" id="PF00230">
    <property type="entry name" value="MIP"/>
    <property type="match status" value="1"/>
</dbReference>
<comment type="similarity">
    <text evidence="2 10">Belongs to the MIP/aquaporin (TC 1.A.8) family.</text>
</comment>
<dbReference type="InterPro" id="IPR023743">
    <property type="entry name" value="Aquaporin_Z"/>
</dbReference>
<dbReference type="Proteomes" id="UP000249169">
    <property type="component" value="Unassembled WGS sequence"/>
</dbReference>
<comment type="catalytic activity">
    <reaction evidence="10">
        <text>H2O(in) = H2O(out)</text>
        <dbReference type="Rhea" id="RHEA:29667"/>
        <dbReference type="ChEBI" id="CHEBI:15377"/>
    </reaction>
</comment>
<protein>
    <recommendedName>
        <fullName evidence="10">Aquaporin Z</fullName>
    </recommendedName>
</protein>
<evidence type="ECO:0000256" key="1">
    <source>
        <dbReference type="ARBA" id="ARBA00004651"/>
    </source>
</evidence>
<feature type="transmembrane region" description="Helical" evidence="10">
    <location>
        <begin position="131"/>
        <end position="151"/>
    </location>
</feature>
<dbReference type="PANTHER" id="PTHR19139:SF199">
    <property type="entry name" value="MIP17260P"/>
    <property type="match status" value="1"/>
</dbReference>
<reference evidence="12 13" key="1">
    <citation type="submission" date="2018-05" db="EMBL/GenBank/DDBJ databases">
        <title>Lujinxingia marina gen. nov. sp. nov., a new facultative anaerobic member of the class Deltaproteobacteria, and proposal of Lujinxingaceae fam. nov.</title>
        <authorList>
            <person name="Li C.-M."/>
        </authorList>
    </citation>
    <scope>NUCLEOTIDE SEQUENCE [LARGE SCALE GENOMIC DNA]</scope>
    <source>
        <strain evidence="12 13">B210</strain>
    </source>
</reference>
<keyword evidence="7 10" id="KW-0677">Repeat</keyword>
<sequence>MQDRARRLSAEFVGTFFLVLVGCGAAVIAATFPEIGVGIVGVGLAFGLTLLVLAYAIGDISGCHINPAVSLGLWIGGRFPGRDVIPYIVVQVLGGVAAAAVLYVVASGSPTFSLEAGFAANGYGEHSPGGYTLLSGLVIEVLMTGLFVFAIMGATHKRVPAAVAPLAIGLALMLVHLISLPVTNTSVNPARSTGVALFVGGWALSQLWLFWLAPIAGGVGGALLYRALGEKSEAPEPEAAPAEFEPDFGDISAASPG</sequence>
<keyword evidence="5" id="KW-0997">Cell inner membrane</keyword>
<comment type="function">
    <text evidence="10">Channel that permits osmotically driven movement of water in both directions. It is involved in the osmoregulation and in the maintenance of cell turgor during volume expansion in rapidly growing cells. It mediates rapid entry or exit of water in response to abrupt changes in osmolarity.</text>
</comment>
<dbReference type="AlphaFoldDB" id="A0A328C9S7"/>
<feature type="site" description="Selectivity filter" evidence="10">
    <location>
        <position position="185"/>
    </location>
</feature>
<evidence type="ECO:0000256" key="2">
    <source>
        <dbReference type="ARBA" id="ARBA00006175"/>
    </source>
</evidence>
<dbReference type="InterPro" id="IPR034294">
    <property type="entry name" value="Aquaporin_transptr"/>
</dbReference>
<dbReference type="Gene3D" id="1.20.1080.10">
    <property type="entry name" value="Glycerol uptake facilitator protein"/>
    <property type="match status" value="1"/>
</dbReference>
<keyword evidence="6 10" id="KW-0812">Transmembrane</keyword>
<gene>
    <name evidence="10" type="primary">aqpZ</name>
    <name evidence="12" type="ORF">DL240_04030</name>
</gene>
<feature type="transmembrane region" description="Helical" evidence="10">
    <location>
        <begin position="12"/>
        <end position="32"/>
    </location>
</feature>
<comment type="caution">
    <text evidence="12">The sequence shown here is derived from an EMBL/GenBank/DDBJ whole genome shotgun (WGS) entry which is preliminary data.</text>
</comment>
<organism evidence="12 13">
    <name type="scientific">Lujinxingia litoralis</name>
    <dbReference type="NCBI Taxonomy" id="2211119"/>
    <lineage>
        <taxon>Bacteria</taxon>
        <taxon>Deltaproteobacteria</taxon>
        <taxon>Bradymonadales</taxon>
        <taxon>Lujinxingiaceae</taxon>
        <taxon>Lujinxingia</taxon>
    </lineage>
</organism>
<dbReference type="RefSeq" id="WP_111728559.1">
    <property type="nucleotide sequence ID" value="NZ_QHKO01000001.1"/>
</dbReference>
<evidence type="ECO:0000256" key="10">
    <source>
        <dbReference type="HAMAP-Rule" id="MF_01146"/>
    </source>
</evidence>
<evidence type="ECO:0000256" key="9">
    <source>
        <dbReference type="ARBA" id="ARBA00023136"/>
    </source>
</evidence>
<name>A0A328C9S7_9DELT</name>
<dbReference type="PROSITE" id="PS00221">
    <property type="entry name" value="MIP"/>
    <property type="match status" value="1"/>
</dbReference>
<evidence type="ECO:0000256" key="7">
    <source>
        <dbReference type="ARBA" id="ARBA00022737"/>
    </source>
</evidence>
<comment type="subcellular location">
    <subcellularLocation>
        <location evidence="1 10">Cell membrane</location>
        <topology evidence="1 10">Multi-pass membrane protein</topology>
    </subcellularLocation>
</comment>
<evidence type="ECO:0000256" key="11">
    <source>
        <dbReference type="SAM" id="MobiDB-lite"/>
    </source>
</evidence>
<feature type="transmembrane region" description="Helical" evidence="10">
    <location>
        <begin position="38"/>
        <end position="57"/>
    </location>
</feature>
<keyword evidence="9 10" id="KW-0472">Membrane</keyword>
<dbReference type="SUPFAM" id="SSF81338">
    <property type="entry name" value="Aquaporin-like"/>
    <property type="match status" value="1"/>
</dbReference>
<dbReference type="GO" id="GO:0015250">
    <property type="term" value="F:water channel activity"/>
    <property type="evidence" value="ECO:0007669"/>
    <property type="project" value="UniProtKB-UniRule"/>
</dbReference>
<dbReference type="GO" id="GO:0005886">
    <property type="term" value="C:plasma membrane"/>
    <property type="evidence" value="ECO:0007669"/>
    <property type="project" value="UniProtKB-SubCell"/>
</dbReference>
<comment type="domain">
    <text evidence="10">Aquaporins contain two tandem repeats each containing three membrane-spanning domains and a pore-forming loop with the signature motif Asn-Pro-Ala (NPA).</text>
</comment>
<dbReference type="HAMAP" id="MF_01146">
    <property type="entry name" value="Aquaporin_Z"/>
    <property type="match status" value="1"/>
</dbReference>
<evidence type="ECO:0000256" key="4">
    <source>
        <dbReference type="ARBA" id="ARBA00022475"/>
    </source>
</evidence>
<evidence type="ECO:0000313" key="13">
    <source>
        <dbReference type="Proteomes" id="UP000249169"/>
    </source>
</evidence>
<feature type="site" description="Selectivity filter" evidence="10">
    <location>
        <position position="191"/>
    </location>
</feature>
<feature type="transmembrane region" description="Helical" evidence="10">
    <location>
        <begin position="163"/>
        <end position="182"/>
    </location>
</feature>
<feature type="transmembrane region" description="Helical" evidence="10">
    <location>
        <begin position="84"/>
        <end position="106"/>
    </location>
</feature>
<dbReference type="PROSITE" id="PS51257">
    <property type="entry name" value="PROKAR_LIPOPROTEIN"/>
    <property type="match status" value="1"/>
</dbReference>
<evidence type="ECO:0000256" key="3">
    <source>
        <dbReference type="ARBA" id="ARBA00022448"/>
    </source>
</evidence>
<evidence type="ECO:0000256" key="8">
    <source>
        <dbReference type="ARBA" id="ARBA00022989"/>
    </source>
</evidence>
<keyword evidence="8 10" id="KW-1133">Transmembrane helix</keyword>
<keyword evidence="13" id="KW-1185">Reference proteome</keyword>
<feature type="site" description="Involved in tetramerization or stability of the tetramer" evidence="10">
    <location>
        <position position="23"/>
    </location>
</feature>
<comment type="subunit">
    <text evidence="10">Homotetramer.</text>
</comment>
<dbReference type="InterPro" id="IPR023271">
    <property type="entry name" value="Aquaporin-like"/>
</dbReference>
<dbReference type="InterPro" id="IPR000425">
    <property type="entry name" value="MIP"/>
</dbReference>
<feature type="site" description="Selectivity filter" evidence="10">
    <location>
        <position position="176"/>
    </location>
</feature>
<dbReference type="NCBIfam" id="NF003838">
    <property type="entry name" value="PRK05420.1"/>
    <property type="match status" value="1"/>
</dbReference>
<evidence type="ECO:0000256" key="6">
    <source>
        <dbReference type="ARBA" id="ARBA00022692"/>
    </source>
</evidence>